<name>A0ABT9CBS6_9BACL</name>
<comment type="catalytic activity">
    <reaction evidence="3">
        <text>3',5'-cyclic UMP + H2O = UMP + H(+)</text>
        <dbReference type="Rhea" id="RHEA:70575"/>
        <dbReference type="ChEBI" id="CHEBI:15377"/>
        <dbReference type="ChEBI" id="CHEBI:15378"/>
        <dbReference type="ChEBI" id="CHEBI:57865"/>
        <dbReference type="ChEBI" id="CHEBI:184387"/>
    </reaction>
    <physiologicalReaction direction="left-to-right" evidence="3">
        <dbReference type="Rhea" id="RHEA:70576"/>
    </physiologicalReaction>
</comment>
<dbReference type="SUPFAM" id="SSF56281">
    <property type="entry name" value="Metallo-hydrolase/oxidoreductase"/>
    <property type="match status" value="1"/>
</dbReference>
<comment type="caution">
    <text evidence="5">The sequence shown here is derived from an EMBL/GenBank/DDBJ whole genome shotgun (WGS) entry which is preliminary data.</text>
</comment>
<dbReference type="InterPro" id="IPR024884">
    <property type="entry name" value="NAPE-PLD"/>
</dbReference>
<evidence type="ECO:0000256" key="3">
    <source>
        <dbReference type="ARBA" id="ARBA00048505"/>
    </source>
</evidence>
<dbReference type="PANTHER" id="PTHR15032">
    <property type="entry name" value="N-ACYL-PHOSPHATIDYLETHANOLAMINE-HYDROLYZING PHOSPHOLIPASE D"/>
    <property type="match status" value="1"/>
</dbReference>
<evidence type="ECO:0000256" key="1">
    <source>
        <dbReference type="ARBA" id="ARBA00034221"/>
    </source>
</evidence>
<dbReference type="InterPro" id="IPR036866">
    <property type="entry name" value="RibonucZ/Hydroxyglut_hydro"/>
</dbReference>
<proteinExistence type="predicted"/>
<comment type="catalytic activity">
    <reaction evidence="1">
        <text>3',5'-cyclic CMP + H2O = CMP + H(+)</text>
        <dbReference type="Rhea" id="RHEA:72675"/>
        <dbReference type="ChEBI" id="CHEBI:15377"/>
        <dbReference type="ChEBI" id="CHEBI:15378"/>
        <dbReference type="ChEBI" id="CHEBI:58003"/>
        <dbReference type="ChEBI" id="CHEBI:60377"/>
    </reaction>
    <physiologicalReaction direction="left-to-right" evidence="1">
        <dbReference type="Rhea" id="RHEA:72676"/>
    </physiologicalReaction>
</comment>
<evidence type="ECO:0000313" key="6">
    <source>
        <dbReference type="Proteomes" id="UP001240171"/>
    </source>
</evidence>
<keyword evidence="6" id="KW-1185">Reference proteome</keyword>
<accession>A0ABT9CBS6</accession>
<dbReference type="PIRSF" id="PIRSF038896">
    <property type="entry name" value="NAPE-PLD"/>
    <property type="match status" value="1"/>
</dbReference>
<protein>
    <submittedName>
        <fullName evidence="5">MBL fold metallo-hydrolase</fullName>
    </submittedName>
</protein>
<dbReference type="RefSeq" id="WP_305023523.1">
    <property type="nucleotide sequence ID" value="NZ_JAUQTB010000003.1"/>
</dbReference>
<gene>
    <name evidence="5" type="ORF">Q5741_07825</name>
</gene>
<feature type="domain" description="Metallo-beta-lactamase" evidence="4">
    <location>
        <begin position="146"/>
        <end position="316"/>
    </location>
</feature>
<reference evidence="5 6" key="1">
    <citation type="submission" date="2023-07" db="EMBL/GenBank/DDBJ databases">
        <title>Paenibacillus sp. JX-17 nov. isolated from soil.</title>
        <authorList>
            <person name="Wan Y."/>
            <person name="Liu B."/>
        </authorList>
    </citation>
    <scope>NUCLEOTIDE SEQUENCE [LARGE SCALE GENOMIC DNA]</scope>
    <source>
        <strain evidence="5 6">JX-17</strain>
    </source>
</reference>
<comment type="function">
    <text evidence="2">Counteracts the endogenous Pycsar antiviral defense system. Phosphodiesterase that enables metal-dependent hydrolysis of host cyclic nucleotide Pycsar defense signals such as cCMP and cUMP.</text>
</comment>
<evidence type="ECO:0000256" key="2">
    <source>
        <dbReference type="ARBA" id="ARBA00034301"/>
    </source>
</evidence>
<organism evidence="5 6">
    <name type="scientific">Paenibacillus lacisoli</name>
    <dbReference type="NCBI Taxonomy" id="3064525"/>
    <lineage>
        <taxon>Bacteria</taxon>
        <taxon>Bacillati</taxon>
        <taxon>Bacillota</taxon>
        <taxon>Bacilli</taxon>
        <taxon>Bacillales</taxon>
        <taxon>Paenibacillaceae</taxon>
        <taxon>Paenibacillus</taxon>
    </lineage>
</organism>
<dbReference type="Pfam" id="PF12706">
    <property type="entry name" value="Lactamase_B_2"/>
    <property type="match status" value="1"/>
</dbReference>
<evidence type="ECO:0000259" key="4">
    <source>
        <dbReference type="Pfam" id="PF12706"/>
    </source>
</evidence>
<dbReference type="Proteomes" id="UP001240171">
    <property type="component" value="Unassembled WGS sequence"/>
</dbReference>
<dbReference type="EMBL" id="JAUQTB010000003">
    <property type="protein sequence ID" value="MDO7906325.1"/>
    <property type="molecule type" value="Genomic_DNA"/>
</dbReference>
<dbReference type="InterPro" id="IPR001279">
    <property type="entry name" value="Metallo-B-lactamas"/>
</dbReference>
<evidence type="ECO:0000313" key="5">
    <source>
        <dbReference type="EMBL" id="MDO7906325.1"/>
    </source>
</evidence>
<dbReference type="Gene3D" id="3.60.15.10">
    <property type="entry name" value="Ribonuclease Z/Hydroxyacylglutathione hydrolase-like"/>
    <property type="match status" value="1"/>
</dbReference>
<dbReference type="PANTHER" id="PTHR15032:SF4">
    <property type="entry name" value="N-ACYL-PHOSPHATIDYLETHANOLAMINE-HYDROLYZING PHOSPHOLIPASE D"/>
    <property type="match status" value="1"/>
</dbReference>
<sequence length="369" mass="41338">MTILITIVLFIAVVAAAAYLVLTYNPVFGARSADERLAAVRRSPQYNGKEFVNPAHGASVSTSLGENLSTLRDFLRRDPARRPAKPLPIDRWAPLPEEQHDRTAVTWFGHSAVLLELEGRILWLDPMLGQAPSPFPSIGGKRYGGLPAEIADLPDIDAVVLSHDHYDHLDYGTILQLKDRVRHFIVPLGVGAHLERWGVEPGRIEEHDWWDEFEWEGLRFACTPAQHFSGRSLNDRGQTLWCSWVIQGERSRLFFSGDGGYSTHFAEIGRKYGPFDVTLMECGQYDRRWAPIHMTPEQTVQAHQDVQGGLLIPIHWGAFTLALHTWTDPVQRAAAAAAEHGVHIATPRIGEKVLLGSGSYPSSHWWINE</sequence>